<dbReference type="InParanoid" id="Q2GM67"/>
<dbReference type="Pfam" id="PF01546">
    <property type="entry name" value="Peptidase_M20"/>
    <property type="match status" value="1"/>
</dbReference>
<dbReference type="InterPro" id="IPR011650">
    <property type="entry name" value="Peptidase_M20_dimer"/>
</dbReference>
<sequence length="329" mass="35333">MKITTRPLLLLSTLSVAPSAFSSDTEQQPLAQYQNSLPDNLQPVPNYDDVPSYRNSLLSLHRALVNVPSISGTEGDAALLLEKVLTELNYTVSLQPLPSTSTTDQPRYNVLAWPGRNARRTLHNRTLITSHIDVVPPYLPYALDGTPIPPSHPLNFTTLPRNTVISGRGSVDAKASVAAQITAATALLHDNTISPNDIVLLYVVGEETSGDGMKHFSRSLSTNPPPSTSPSHPAPRPQFHAAIFGEPTTNLLACGHKGITTALLTATGRAGHSGYPWLGRSATALLIHALEALLAADLGASERSWEYHGTMWAVLERRGGRRDVIAAEA</sequence>
<dbReference type="GO" id="GO:0046872">
    <property type="term" value="F:metal ion binding"/>
    <property type="evidence" value="ECO:0007669"/>
    <property type="project" value="UniProtKB-KW"/>
</dbReference>
<dbReference type="GeneID" id="4397163"/>
<dbReference type="VEuPathDB" id="FungiDB:CHGG_10937"/>
<gene>
    <name evidence="7" type="ORF">CHGG_10937</name>
</gene>
<keyword evidence="5" id="KW-0732">Signal</keyword>
<evidence type="ECO:0000313" key="7">
    <source>
        <dbReference type="EMBL" id="EAQ83119.1"/>
    </source>
</evidence>
<keyword evidence="2" id="KW-0479">Metal-binding</keyword>
<feature type="region of interest" description="Disordered" evidence="4">
    <location>
        <begin position="213"/>
        <end position="238"/>
    </location>
</feature>
<dbReference type="HOGENOM" id="CLU_021802_3_0_1"/>
<dbReference type="Proteomes" id="UP000001056">
    <property type="component" value="Unassembled WGS sequence"/>
</dbReference>
<dbReference type="Pfam" id="PF07687">
    <property type="entry name" value="M20_dimer"/>
    <property type="match status" value="1"/>
</dbReference>
<dbReference type="PANTHER" id="PTHR43808">
    <property type="entry name" value="ACETYLORNITHINE DEACETYLASE"/>
    <property type="match status" value="1"/>
</dbReference>
<keyword evidence="8" id="KW-1185">Reference proteome</keyword>
<reference evidence="8" key="1">
    <citation type="journal article" date="2015" name="Genome Announc.">
        <title>Draft genome sequence of the cellulolytic fungus Chaetomium globosum.</title>
        <authorList>
            <person name="Cuomo C.A."/>
            <person name="Untereiner W.A."/>
            <person name="Ma L.-J."/>
            <person name="Grabherr M."/>
            <person name="Birren B.W."/>
        </authorList>
    </citation>
    <scope>NUCLEOTIDE SEQUENCE [LARGE SCALE GENOMIC DNA]</scope>
    <source>
        <strain evidence="8">ATCC 6205 / CBS 148.51 / DSM 1962 / NBRC 6347 / NRRL 1970</strain>
    </source>
</reference>
<organism evidence="7 8">
    <name type="scientific">Chaetomium globosum (strain ATCC 6205 / CBS 148.51 / DSM 1962 / NBRC 6347 / NRRL 1970)</name>
    <name type="common">Soil fungus</name>
    <dbReference type="NCBI Taxonomy" id="306901"/>
    <lineage>
        <taxon>Eukaryota</taxon>
        <taxon>Fungi</taxon>
        <taxon>Dikarya</taxon>
        <taxon>Ascomycota</taxon>
        <taxon>Pezizomycotina</taxon>
        <taxon>Sordariomycetes</taxon>
        <taxon>Sordariomycetidae</taxon>
        <taxon>Sordariales</taxon>
        <taxon>Chaetomiaceae</taxon>
        <taxon>Chaetomium</taxon>
    </lineage>
</organism>
<feature type="compositionally biased region" description="Pro residues" evidence="4">
    <location>
        <begin position="223"/>
        <end position="236"/>
    </location>
</feature>
<dbReference type="SUPFAM" id="SSF55031">
    <property type="entry name" value="Bacterial exopeptidase dimerisation domain"/>
    <property type="match status" value="1"/>
</dbReference>
<comment type="similarity">
    <text evidence="1">Belongs to the peptidase M20A family.</text>
</comment>
<evidence type="ECO:0000259" key="6">
    <source>
        <dbReference type="Pfam" id="PF07687"/>
    </source>
</evidence>
<dbReference type="RefSeq" id="XP_001226204.1">
    <property type="nucleotide sequence ID" value="XM_001226203.1"/>
</dbReference>
<name>Q2GM67_CHAGB</name>
<dbReference type="AlphaFoldDB" id="Q2GM67"/>
<dbReference type="InterPro" id="IPR002933">
    <property type="entry name" value="Peptidase_M20"/>
</dbReference>
<accession>Q2GM67</accession>
<dbReference type="InterPro" id="IPR036264">
    <property type="entry name" value="Bact_exopeptidase_dim_dom"/>
</dbReference>
<evidence type="ECO:0000313" key="8">
    <source>
        <dbReference type="Proteomes" id="UP000001056"/>
    </source>
</evidence>
<evidence type="ECO:0000256" key="1">
    <source>
        <dbReference type="ARBA" id="ARBA00006247"/>
    </source>
</evidence>
<dbReference type="PANTHER" id="PTHR43808:SF30">
    <property type="entry name" value="ACETYLORNITHINE DEACETYLASE"/>
    <property type="match status" value="1"/>
</dbReference>
<dbReference type="Gene3D" id="3.30.70.360">
    <property type="match status" value="1"/>
</dbReference>
<dbReference type="EMBL" id="CH408036">
    <property type="protein sequence ID" value="EAQ83119.1"/>
    <property type="molecule type" value="Genomic_DNA"/>
</dbReference>
<protein>
    <recommendedName>
        <fullName evidence="6">Peptidase M20 dimerisation domain-containing protein</fullName>
    </recommendedName>
</protein>
<dbReference type="eggNOG" id="KOG2275">
    <property type="taxonomic scope" value="Eukaryota"/>
</dbReference>
<dbReference type="STRING" id="306901.Q2GM67"/>
<evidence type="ECO:0000256" key="2">
    <source>
        <dbReference type="ARBA" id="ARBA00022723"/>
    </source>
</evidence>
<feature type="signal peptide" evidence="5">
    <location>
        <begin position="1"/>
        <end position="22"/>
    </location>
</feature>
<evidence type="ECO:0000256" key="4">
    <source>
        <dbReference type="SAM" id="MobiDB-lite"/>
    </source>
</evidence>
<dbReference type="InterPro" id="IPR050072">
    <property type="entry name" value="Peptidase_M20A"/>
</dbReference>
<dbReference type="SUPFAM" id="SSF53187">
    <property type="entry name" value="Zn-dependent exopeptidases"/>
    <property type="match status" value="1"/>
</dbReference>
<evidence type="ECO:0000256" key="3">
    <source>
        <dbReference type="ARBA" id="ARBA00022801"/>
    </source>
</evidence>
<feature type="domain" description="Peptidase M20 dimerisation" evidence="6">
    <location>
        <begin position="255"/>
        <end position="296"/>
    </location>
</feature>
<dbReference type="OMA" id="ACEITAH"/>
<feature type="chain" id="PRO_5004208790" description="Peptidase M20 dimerisation domain-containing protein" evidence="5">
    <location>
        <begin position="23"/>
        <end position="329"/>
    </location>
</feature>
<dbReference type="GO" id="GO:0016787">
    <property type="term" value="F:hydrolase activity"/>
    <property type="evidence" value="ECO:0007669"/>
    <property type="project" value="UniProtKB-KW"/>
</dbReference>
<dbReference type="OrthoDB" id="3064516at2759"/>
<proteinExistence type="inferred from homology"/>
<dbReference type="Gene3D" id="3.40.630.10">
    <property type="entry name" value="Zn peptidases"/>
    <property type="match status" value="1"/>
</dbReference>
<keyword evidence="3" id="KW-0378">Hydrolase</keyword>
<evidence type="ECO:0000256" key="5">
    <source>
        <dbReference type="SAM" id="SignalP"/>
    </source>
</evidence>